<dbReference type="InterPro" id="IPR005303">
    <property type="entry name" value="MOCOS_middle"/>
</dbReference>
<proteinExistence type="predicted"/>
<dbReference type="GO" id="GO:0003824">
    <property type="term" value="F:catalytic activity"/>
    <property type="evidence" value="ECO:0007669"/>
    <property type="project" value="InterPro"/>
</dbReference>
<dbReference type="AlphaFoldDB" id="A0AAN7Z491"/>
<evidence type="ECO:0000313" key="2">
    <source>
        <dbReference type="EMBL" id="KAK5628537.1"/>
    </source>
</evidence>
<organism evidence="2 3">
    <name type="scientific">Xylaria bambusicola</name>
    <dbReference type="NCBI Taxonomy" id="326684"/>
    <lineage>
        <taxon>Eukaryota</taxon>
        <taxon>Fungi</taxon>
        <taxon>Dikarya</taxon>
        <taxon>Ascomycota</taxon>
        <taxon>Pezizomycotina</taxon>
        <taxon>Sordariomycetes</taxon>
        <taxon>Xylariomycetidae</taxon>
        <taxon>Xylariales</taxon>
        <taxon>Xylariaceae</taxon>
        <taxon>Xylaria</taxon>
    </lineage>
</organism>
<dbReference type="GO" id="GO:0030170">
    <property type="term" value="F:pyridoxal phosphate binding"/>
    <property type="evidence" value="ECO:0007669"/>
    <property type="project" value="InterPro"/>
</dbReference>
<reference evidence="2 3" key="1">
    <citation type="submission" date="2023-10" db="EMBL/GenBank/DDBJ databases">
        <title>Draft genome sequence of Xylaria bambusicola isolate GMP-LS, the root and basal stem rot pathogen of sugarcane in Indonesia.</title>
        <authorList>
            <person name="Selvaraj P."/>
            <person name="Muralishankar V."/>
            <person name="Muruganantham S."/>
            <person name="Sp S."/>
            <person name="Haryani S."/>
            <person name="Lau K.J.X."/>
            <person name="Naqvi N.I."/>
        </authorList>
    </citation>
    <scope>NUCLEOTIDE SEQUENCE [LARGE SCALE GENOMIC DNA]</scope>
    <source>
        <strain evidence="2">GMP-LS</strain>
    </source>
</reference>
<dbReference type="SUPFAM" id="SSF50800">
    <property type="entry name" value="PK beta-barrel domain-like"/>
    <property type="match status" value="1"/>
</dbReference>
<evidence type="ECO:0000313" key="3">
    <source>
        <dbReference type="Proteomes" id="UP001305414"/>
    </source>
</evidence>
<keyword evidence="3" id="KW-1185">Reference proteome</keyword>
<dbReference type="EMBL" id="JAWHQM010000008">
    <property type="protein sequence ID" value="KAK5628537.1"/>
    <property type="molecule type" value="Genomic_DNA"/>
</dbReference>
<dbReference type="InterPro" id="IPR005302">
    <property type="entry name" value="MoCF_Sase_C"/>
</dbReference>
<dbReference type="Proteomes" id="UP001305414">
    <property type="component" value="Unassembled WGS sequence"/>
</dbReference>
<protein>
    <recommendedName>
        <fullName evidence="1">MOSC domain-containing protein</fullName>
    </recommendedName>
</protein>
<comment type="caution">
    <text evidence="2">The sequence shown here is derived from an EMBL/GenBank/DDBJ whole genome shotgun (WGS) entry which is preliminary data.</text>
</comment>
<dbReference type="InterPro" id="IPR011037">
    <property type="entry name" value="Pyrv_Knase-like_insert_dom_sf"/>
</dbReference>
<evidence type="ECO:0000259" key="1">
    <source>
        <dbReference type="PROSITE" id="PS51340"/>
    </source>
</evidence>
<dbReference type="PROSITE" id="PS51340">
    <property type="entry name" value="MOSC"/>
    <property type="match status" value="1"/>
</dbReference>
<accession>A0AAN7Z491</accession>
<sequence length="392" mass="44915">MSKRYINMKITELYIYPIKSLGPLPVQRARLLRESVEHDRRFMLLKVQPDGAYSQSPRHDLRCYSINVLTENIQITYFPECALFHQRLDGSDIVVAYRVPSPPIFTPETPEQQTELRVPLAPKLEDRELVEVSVGLSPTIAYRMGYPYDQWFTGCFGFEAILVYIGDKGREVLAHKPRDHYLWRQQQPRQNGWISSITAHVPSLGGGGSERNKKKNEPDQLTFNDIAPFLVTSRASLRDVSKRLPKGEDMDIRRFRPNIVVDDDTGSSDSDKLVAWEEDYWGELSVTQRTGGEHRLALTANCGRCVSINVDLDKGRPSEGESGIVLKKLMADRRVDEGNKYAPVFGRYAFLAPPREGERERDDDNVVEIAVGDEIHVTKRLDYRDSWAWPKY</sequence>
<dbReference type="GO" id="GO:0030151">
    <property type="term" value="F:molybdenum ion binding"/>
    <property type="evidence" value="ECO:0007669"/>
    <property type="project" value="InterPro"/>
</dbReference>
<gene>
    <name evidence="2" type="ORF">RRF57_004252</name>
</gene>
<dbReference type="Pfam" id="PF03473">
    <property type="entry name" value="MOSC"/>
    <property type="match status" value="1"/>
</dbReference>
<dbReference type="Pfam" id="PF03476">
    <property type="entry name" value="MOSC_N"/>
    <property type="match status" value="1"/>
</dbReference>
<feature type="domain" description="MOSC" evidence="1">
    <location>
        <begin position="195"/>
        <end position="378"/>
    </location>
</feature>
<name>A0AAN7Z491_9PEZI</name>